<reference evidence="3" key="1">
    <citation type="journal article" date="2019" name="Int. J. Syst. Evol. Microbiol.">
        <title>The Global Catalogue of Microorganisms (GCM) 10K type strain sequencing project: providing services to taxonomists for standard genome sequencing and annotation.</title>
        <authorList>
            <consortium name="The Broad Institute Genomics Platform"/>
            <consortium name="The Broad Institute Genome Sequencing Center for Infectious Disease"/>
            <person name="Wu L."/>
            <person name="Ma J."/>
        </authorList>
    </citation>
    <scope>NUCLEOTIDE SEQUENCE [LARGE SCALE GENOMIC DNA]</scope>
    <source>
        <strain evidence="3">CCM 8937</strain>
    </source>
</reference>
<dbReference type="Pfam" id="PF14264">
    <property type="entry name" value="Glucos_trans_II"/>
    <property type="match status" value="1"/>
</dbReference>
<organism evidence="2 3">
    <name type="scientific">Lapidilactobacillus gannanensis</name>
    <dbReference type="NCBI Taxonomy" id="2486002"/>
    <lineage>
        <taxon>Bacteria</taxon>
        <taxon>Bacillati</taxon>
        <taxon>Bacillota</taxon>
        <taxon>Bacilli</taxon>
        <taxon>Lactobacillales</taxon>
        <taxon>Lactobacillaceae</taxon>
        <taxon>Lapidilactobacillus</taxon>
    </lineage>
</organism>
<accession>A0ABW4BPD5</accession>
<keyword evidence="1" id="KW-1133">Transmembrane helix</keyword>
<feature type="transmembrane region" description="Helical" evidence="1">
    <location>
        <begin position="6"/>
        <end position="28"/>
    </location>
</feature>
<sequence>MIEQTIFTMQSAEVIIAVNMIIASAIIIKQVTYVHSLKTWFFFSLAIILNVLAFGTYSSLFVLFIVLTLMIIELDLFHLSDQITLKCYFFKILPYMLVFIMSYFIHSFLVWISKSLVGVSRNSQYFNSQIGIKNLGISAYIKHIYDGFINNFLTLHNKYFFWLLLLTFLISLVLVVIRKRPNLGWQLLTIFLIFIFSLTSFLILGKITPIRVLFPSVPIVAAFFTMFIMLNIRRNVFSNILFAAFVLVIFGQAKVTSDLCYSSELVFQDDVLLTHQLVGDLHAEGVKNINNYQLAVIGDYHETNPQILKGDVVGYSFYEWDHEMLRNSSRRVSGLWQSLGYSVQTVSKSDYLRLLEHVKLQGDNRRIFIYDDIIVIDLNSMYR</sequence>
<evidence type="ECO:0000313" key="2">
    <source>
        <dbReference type="EMBL" id="MFD1411370.1"/>
    </source>
</evidence>
<keyword evidence="1" id="KW-0472">Membrane</keyword>
<feature type="transmembrane region" description="Helical" evidence="1">
    <location>
        <begin position="183"/>
        <end position="205"/>
    </location>
</feature>
<dbReference type="InterPro" id="IPR025686">
    <property type="entry name" value="Glucos_trans_II"/>
</dbReference>
<gene>
    <name evidence="2" type="ORF">ACFQ4R_07200</name>
</gene>
<dbReference type="RefSeq" id="WP_263853342.1">
    <property type="nucleotide sequence ID" value="NZ_JBHTOH010000064.1"/>
</dbReference>
<dbReference type="EMBL" id="JBHTOH010000064">
    <property type="protein sequence ID" value="MFD1411370.1"/>
    <property type="molecule type" value="Genomic_DNA"/>
</dbReference>
<feature type="transmembrane region" description="Helical" evidence="1">
    <location>
        <begin position="159"/>
        <end position="177"/>
    </location>
</feature>
<keyword evidence="3" id="KW-1185">Reference proteome</keyword>
<feature type="transmembrane region" description="Helical" evidence="1">
    <location>
        <begin position="236"/>
        <end position="253"/>
    </location>
</feature>
<feature type="transmembrane region" description="Helical" evidence="1">
    <location>
        <begin position="212"/>
        <end position="230"/>
    </location>
</feature>
<feature type="transmembrane region" description="Helical" evidence="1">
    <location>
        <begin position="92"/>
        <end position="112"/>
    </location>
</feature>
<dbReference type="Proteomes" id="UP001597191">
    <property type="component" value="Unassembled WGS sequence"/>
</dbReference>
<proteinExistence type="predicted"/>
<name>A0ABW4BPD5_9LACO</name>
<evidence type="ECO:0000313" key="3">
    <source>
        <dbReference type="Proteomes" id="UP001597191"/>
    </source>
</evidence>
<protein>
    <submittedName>
        <fullName evidence="2">Glucosyltransferase domain-containing protein</fullName>
    </submittedName>
</protein>
<feature type="transmembrane region" description="Helical" evidence="1">
    <location>
        <begin position="40"/>
        <end position="72"/>
    </location>
</feature>
<comment type="caution">
    <text evidence="2">The sequence shown here is derived from an EMBL/GenBank/DDBJ whole genome shotgun (WGS) entry which is preliminary data.</text>
</comment>
<evidence type="ECO:0000256" key="1">
    <source>
        <dbReference type="SAM" id="Phobius"/>
    </source>
</evidence>
<keyword evidence="1" id="KW-0812">Transmembrane</keyword>